<dbReference type="OrthoDB" id="9804758at2"/>
<evidence type="ECO:0000256" key="8">
    <source>
        <dbReference type="ARBA" id="ARBA00022842"/>
    </source>
</evidence>
<evidence type="ECO:0000259" key="12">
    <source>
        <dbReference type="SMART" id="SM00852"/>
    </source>
</evidence>
<evidence type="ECO:0000313" key="14">
    <source>
        <dbReference type="Proteomes" id="UP000231658"/>
    </source>
</evidence>
<keyword evidence="7 11" id="KW-0479">Metal-binding</keyword>
<dbReference type="EMBL" id="FLYE01000001">
    <property type="protein sequence ID" value="SCA55043.1"/>
    <property type="molecule type" value="Genomic_DNA"/>
</dbReference>
<evidence type="ECO:0000256" key="2">
    <source>
        <dbReference type="ARBA" id="ARBA00002901"/>
    </source>
</evidence>
<dbReference type="Pfam" id="PF03454">
    <property type="entry name" value="MoeA_C"/>
    <property type="match status" value="1"/>
</dbReference>
<keyword evidence="5 11" id="KW-0500">Molybdenum</keyword>
<dbReference type="Gene3D" id="3.90.105.10">
    <property type="entry name" value="Molybdopterin biosynthesis moea protein, domain 2"/>
    <property type="match status" value="1"/>
</dbReference>
<dbReference type="InterPro" id="IPR001453">
    <property type="entry name" value="MoaB/Mog_dom"/>
</dbReference>
<evidence type="ECO:0000256" key="11">
    <source>
        <dbReference type="RuleBase" id="RU365090"/>
    </source>
</evidence>
<keyword evidence="9 11" id="KW-0501">Molybdenum cofactor biosynthesis</keyword>
<dbReference type="SUPFAM" id="SSF63867">
    <property type="entry name" value="MoeA C-terminal domain-like"/>
    <property type="match status" value="1"/>
</dbReference>
<dbReference type="PROSITE" id="PS01079">
    <property type="entry name" value="MOCF_BIOSYNTHESIS_2"/>
    <property type="match status" value="1"/>
</dbReference>
<dbReference type="NCBIfam" id="NF045515">
    <property type="entry name" value="Glp_gephyrin"/>
    <property type="match status" value="1"/>
</dbReference>
<evidence type="ECO:0000256" key="5">
    <source>
        <dbReference type="ARBA" id="ARBA00022505"/>
    </source>
</evidence>
<sequence>MSLLPLDEAFAKVEAGIHTLASEQISVAQAVGRVLAEDVAARLTQPPSAVSSMDGYAVLSSDIQNQPVSLTRVGESQAGGPFEDTLVSGQCVRIFTGAPLPAGADAVIMQEDSDVEGDQITFKEVAFEGKFVRRAGLDFSEGDVLVKTGQLLSARDIGLLCAMNVPWVKVYRKPRVAILATGDELVMPGEAVRQSQIISSNSLMVAAMVTAMGGEAINLGIAGDTEESLRATLAGLDGADILVTSGGVSVGEYDLVRNVLGEEGLDIDFWRIAIKPGKPFMFGKIGDTPAMGLPGNPVSSYVTAFIFLRAALRKMQGLPFEQDKPIRAILGADVPKNGIRQEYMRAVFSRDDAGRLVATPYDKQDSSMLANLAHCEGFIIRAVHGEALKAGDETDVIYVNDSLLSV</sequence>
<dbReference type="InterPro" id="IPR036688">
    <property type="entry name" value="MoeA_C_domain_IV_sf"/>
</dbReference>
<dbReference type="EC" id="2.10.1.1" evidence="11"/>
<dbReference type="UniPathway" id="UPA00344"/>
<dbReference type="STRING" id="1867952.MTBPR1_10290"/>
<dbReference type="Gene3D" id="3.40.980.10">
    <property type="entry name" value="MoaB/Mog-like domain"/>
    <property type="match status" value="1"/>
</dbReference>
<comment type="similarity">
    <text evidence="4 11">Belongs to the MoeA family.</text>
</comment>
<dbReference type="InterPro" id="IPR005110">
    <property type="entry name" value="MoeA_linker/N"/>
</dbReference>
<dbReference type="PANTHER" id="PTHR10192">
    <property type="entry name" value="MOLYBDOPTERIN BIOSYNTHESIS PROTEIN"/>
    <property type="match status" value="1"/>
</dbReference>
<evidence type="ECO:0000256" key="6">
    <source>
        <dbReference type="ARBA" id="ARBA00022679"/>
    </source>
</evidence>
<dbReference type="PANTHER" id="PTHR10192:SF5">
    <property type="entry name" value="GEPHYRIN"/>
    <property type="match status" value="1"/>
</dbReference>
<evidence type="ECO:0000256" key="7">
    <source>
        <dbReference type="ARBA" id="ARBA00022723"/>
    </source>
</evidence>
<dbReference type="Gene3D" id="2.40.340.10">
    <property type="entry name" value="MoeA, C-terminal, domain IV"/>
    <property type="match status" value="1"/>
</dbReference>
<reference evidence="13 14" key="1">
    <citation type="submission" date="2016-07" db="EMBL/GenBank/DDBJ databases">
        <authorList>
            <person name="Lefevre C.T."/>
        </authorList>
    </citation>
    <scope>NUCLEOTIDE SEQUENCE [LARGE SCALE GENOMIC DNA]</scope>
    <source>
        <strain evidence="13">PR1</strain>
    </source>
</reference>
<gene>
    <name evidence="13" type="ORF">MTBPR1_10290</name>
</gene>
<keyword evidence="8 11" id="KW-0460">Magnesium</keyword>
<dbReference type="InterPro" id="IPR036135">
    <property type="entry name" value="MoeA_linker/N_sf"/>
</dbReference>
<dbReference type="InterPro" id="IPR008284">
    <property type="entry name" value="MoCF_biosynth_CS"/>
</dbReference>
<dbReference type="InterPro" id="IPR005111">
    <property type="entry name" value="MoeA_C_domain_IV"/>
</dbReference>
<protein>
    <recommendedName>
        <fullName evidence="11">Molybdopterin molybdenumtransferase</fullName>
        <ecNumber evidence="11">2.10.1.1</ecNumber>
    </recommendedName>
</protein>
<evidence type="ECO:0000256" key="4">
    <source>
        <dbReference type="ARBA" id="ARBA00010763"/>
    </source>
</evidence>
<feature type="domain" description="MoaB/Mog" evidence="12">
    <location>
        <begin position="177"/>
        <end position="314"/>
    </location>
</feature>
<dbReference type="GO" id="GO:0046872">
    <property type="term" value="F:metal ion binding"/>
    <property type="evidence" value="ECO:0007669"/>
    <property type="project" value="UniProtKB-UniRule"/>
</dbReference>
<name>A0A1C3RCP1_9PROT</name>
<accession>A0A1C3RCP1</accession>
<dbReference type="FunFam" id="3.40.980.10:FF:000004">
    <property type="entry name" value="Molybdopterin molybdenumtransferase"/>
    <property type="match status" value="1"/>
</dbReference>
<dbReference type="Gene3D" id="2.170.190.11">
    <property type="entry name" value="Molybdopterin biosynthesis moea protein, domain 3"/>
    <property type="match status" value="1"/>
</dbReference>
<evidence type="ECO:0000256" key="1">
    <source>
        <dbReference type="ARBA" id="ARBA00001946"/>
    </source>
</evidence>
<dbReference type="Pfam" id="PF00994">
    <property type="entry name" value="MoCF_biosynth"/>
    <property type="match status" value="1"/>
</dbReference>
<dbReference type="InterPro" id="IPR038987">
    <property type="entry name" value="MoeA-like"/>
</dbReference>
<dbReference type="InterPro" id="IPR036425">
    <property type="entry name" value="MoaB/Mog-like_dom_sf"/>
</dbReference>
<dbReference type="Proteomes" id="UP000231658">
    <property type="component" value="Unassembled WGS sequence"/>
</dbReference>
<comment type="catalytic activity">
    <reaction evidence="10">
        <text>adenylyl-molybdopterin + molybdate = Mo-molybdopterin + AMP + H(+)</text>
        <dbReference type="Rhea" id="RHEA:35047"/>
        <dbReference type="ChEBI" id="CHEBI:15378"/>
        <dbReference type="ChEBI" id="CHEBI:36264"/>
        <dbReference type="ChEBI" id="CHEBI:62727"/>
        <dbReference type="ChEBI" id="CHEBI:71302"/>
        <dbReference type="ChEBI" id="CHEBI:456215"/>
        <dbReference type="EC" id="2.10.1.1"/>
    </reaction>
</comment>
<dbReference type="SUPFAM" id="SSF53218">
    <property type="entry name" value="Molybdenum cofactor biosynthesis proteins"/>
    <property type="match status" value="1"/>
</dbReference>
<dbReference type="SUPFAM" id="SSF63882">
    <property type="entry name" value="MoeA N-terminal region -like"/>
    <property type="match status" value="1"/>
</dbReference>
<dbReference type="AlphaFoldDB" id="A0A1C3RCP1"/>
<keyword evidence="6 11" id="KW-0808">Transferase</keyword>
<dbReference type="SMART" id="SM00852">
    <property type="entry name" value="MoCF_biosynth"/>
    <property type="match status" value="1"/>
</dbReference>
<dbReference type="GO" id="GO:0006777">
    <property type="term" value="P:Mo-molybdopterin cofactor biosynthetic process"/>
    <property type="evidence" value="ECO:0007669"/>
    <property type="project" value="UniProtKB-UniRule"/>
</dbReference>
<evidence type="ECO:0000313" key="13">
    <source>
        <dbReference type="EMBL" id="SCA55043.1"/>
    </source>
</evidence>
<comment type="cofactor">
    <cofactor evidence="1 11">
        <name>Mg(2+)</name>
        <dbReference type="ChEBI" id="CHEBI:18420"/>
    </cofactor>
</comment>
<dbReference type="RefSeq" id="WP_069185763.1">
    <property type="nucleotide sequence ID" value="NZ_FLYE01000001.1"/>
</dbReference>
<evidence type="ECO:0000256" key="9">
    <source>
        <dbReference type="ARBA" id="ARBA00023150"/>
    </source>
</evidence>
<comment type="function">
    <text evidence="2 11">Catalyzes the insertion of molybdate into adenylated molybdopterin with the concomitant release of AMP.</text>
</comment>
<dbReference type="Pfam" id="PF03453">
    <property type="entry name" value="MoeA_N"/>
    <property type="match status" value="1"/>
</dbReference>
<evidence type="ECO:0000256" key="10">
    <source>
        <dbReference type="ARBA" id="ARBA00047317"/>
    </source>
</evidence>
<dbReference type="GO" id="GO:0061599">
    <property type="term" value="F:molybdopterin molybdotransferase activity"/>
    <property type="evidence" value="ECO:0007669"/>
    <property type="project" value="UniProtKB-UniRule"/>
</dbReference>
<evidence type="ECO:0000256" key="3">
    <source>
        <dbReference type="ARBA" id="ARBA00005046"/>
    </source>
</evidence>
<keyword evidence="14" id="KW-1185">Reference proteome</keyword>
<organism evidence="13 14">
    <name type="scientific">Candidatus Terasakiella magnetica</name>
    <dbReference type="NCBI Taxonomy" id="1867952"/>
    <lineage>
        <taxon>Bacteria</taxon>
        <taxon>Pseudomonadati</taxon>
        <taxon>Pseudomonadota</taxon>
        <taxon>Alphaproteobacteria</taxon>
        <taxon>Rhodospirillales</taxon>
        <taxon>Terasakiellaceae</taxon>
        <taxon>Terasakiella</taxon>
    </lineage>
</organism>
<dbReference type="GO" id="GO:0005829">
    <property type="term" value="C:cytosol"/>
    <property type="evidence" value="ECO:0007669"/>
    <property type="project" value="TreeGrafter"/>
</dbReference>
<proteinExistence type="inferred from homology"/>
<comment type="pathway">
    <text evidence="3 11">Cofactor biosynthesis; molybdopterin biosynthesis.</text>
</comment>
<dbReference type="CDD" id="cd00887">
    <property type="entry name" value="MoeA"/>
    <property type="match status" value="1"/>
</dbReference>